<dbReference type="EMBL" id="JACHIW010000001">
    <property type="protein sequence ID" value="MBB5156864.1"/>
    <property type="molecule type" value="Genomic_DNA"/>
</dbReference>
<evidence type="ECO:0000313" key="2">
    <source>
        <dbReference type="Proteomes" id="UP000584374"/>
    </source>
</evidence>
<sequence length="33" mass="3357">MRTPPSAIVSTALDKLGRIYALVNNSGVAGRAG</sequence>
<dbReference type="AlphaFoldDB" id="A0A840Q818"/>
<name>A0A840Q818_9PSEU</name>
<evidence type="ECO:0000313" key="1">
    <source>
        <dbReference type="EMBL" id="MBB5156864.1"/>
    </source>
</evidence>
<comment type="caution">
    <text evidence="1">The sequence shown here is derived from an EMBL/GenBank/DDBJ whole genome shotgun (WGS) entry which is preliminary data.</text>
</comment>
<gene>
    <name evidence="1" type="ORF">BJ970_004398</name>
</gene>
<protein>
    <submittedName>
        <fullName evidence="1">Uncharacterized protein</fullName>
    </submittedName>
</protein>
<accession>A0A840Q818</accession>
<proteinExistence type="predicted"/>
<keyword evidence="2" id="KW-1185">Reference proteome</keyword>
<reference evidence="1 2" key="1">
    <citation type="submission" date="2020-08" db="EMBL/GenBank/DDBJ databases">
        <title>Sequencing the genomes of 1000 actinobacteria strains.</title>
        <authorList>
            <person name="Klenk H.-P."/>
        </authorList>
    </citation>
    <scope>NUCLEOTIDE SEQUENCE [LARGE SCALE GENOMIC DNA]</scope>
    <source>
        <strain evidence="1 2">DSM 45584</strain>
    </source>
</reference>
<dbReference type="Proteomes" id="UP000584374">
    <property type="component" value="Unassembled WGS sequence"/>
</dbReference>
<organism evidence="1 2">
    <name type="scientific">Saccharopolyspora phatthalungensis</name>
    <dbReference type="NCBI Taxonomy" id="664693"/>
    <lineage>
        <taxon>Bacteria</taxon>
        <taxon>Bacillati</taxon>
        <taxon>Actinomycetota</taxon>
        <taxon>Actinomycetes</taxon>
        <taxon>Pseudonocardiales</taxon>
        <taxon>Pseudonocardiaceae</taxon>
        <taxon>Saccharopolyspora</taxon>
    </lineage>
</organism>